<sequence>MTSLDPKKTQLHALERACAVRRVILNSTESSFTLINQLQASEPLAHALDNQSMPKSDKDARSLLRKRDDLAMQILNTDQQLRDTIQEGYKLEADIQSVRQRAFQSLSNRSPPQTTTENNASKAKRELLHGVVSSLALHGKTPWYENPRLTDLVLSMDDP</sequence>
<organism evidence="1 2">
    <name type="scientific">Malassezia yamatoensis</name>
    <dbReference type="NCBI Taxonomy" id="253288"/>
    <lineage>
        <taxon>Eukaryota</taxon>
        <taxon>Fungi</taxon>
        <taxon>Dikarya</taxon>
        <taxon>Basidiomycota</taxon>
        <taxon>Ustilaginomycotina</taxon>
        <taxon>Malasseziomycetes</taxon>
        <taxon>Malasseziales</taxon>
        <taxon>Malasseziaceae</taxon>
        <taxon>Malassezia</taxon>
    </lineage>
</organism>
<name>A0AAJ5YZM5_9BASI</name>
<accession>A0AAJ5YZM5</accession>
<evidence type="ECO:0008006" key="3">
    <source>
        <dbReference type="Google" id="ProtNLM"/>
    </source>
</evidence>
<dbReference type="EMBL" id="CP119947">
    <property type="protein sequence ID" value="WFD00463.1"/>
    <property type="molecule type" value="Genomic_DNA"/>
</dbReference>
<dbReference type="Proteomes" id="UP001219567">
    <property type="component" value="Chromosome 5"/>
</dbReference>
<protein>
    <recommendedName>
        <fullName evidence="3">Centromere protein H C-terminal domain-containing protein</fullName>
    </recommendedName>
</protein>
<evidence type="ECO:0000313" key="1">
    <source>
        <dbReference type="EMBL" id="WFD00463.1"/>
    </source>
</evidence>
<reference evidence="1 2" key="1">
    <citation type="submission" date="2023-03" db="EMBL/GenBank/DDBJ databases">
        <title>Mating type loci evolution in Malassezia.</title>
        <authorList>
            <person name="Coelho M.A."/>
        </authorList>
    </citation>
    <scope>NUCLEOTIDE SEQUENCE [LARGE SCALE GENOMIC DNA]</scope>
    <source>
        <strain evidence="1 2">CBS 9725</strain>
    </source>
</reference>
<gene>
    <name evidence="1" type="ORF">MYAM1_003212</name>
</gene>
<dbReference type="AlphaFoldDB" id="A0AAJ5YZM5"/>
<proteinExistence type="predicted"/>
<evidence type="ECO:0000313" key="2">
    <source>
        <dbReference type="Proteomes" id="UP001219567"/>
    </source>
</evidence>
<keyword evidence="2" id="KW-1185">Reference proteome</keyword>